<gene>
    <name evidence="2" type="ORF">MCOR_42374</name>
</gene>
<evidence type="ECO:0000256" key="1">
    <source>
        <dbReference type="SAM" id="MobiDB-lite"/>
    </source>
</evidence>
<evidence type="ECO:0000313" key="2">
    <source>
        <dbReference type="EMBL" id="CAC5409043.1"/>
    </source>
</evidence>
<reference evidence="2 3" key="1">
    <citation type="submission" date="2020-06" db="EMBL/GenBank/DDBJ databases">
        <authorList>
            <person name="Li R."/>
            <person name="Bekaert M."/>
        </authorList>
    </citation>
    <scope>NUCLEOTIDE SEQUENCE [LARGE SCALE GENOMIC DNA]</scope>
    <source>
        <strain evidence="3">wild</strain>
    </source>
</reference>
<feature type="compositionally biased region" description="Basic residues" evidence="1">
    <location>
        <begin position="138"/>
        <end position="149"/>
    </location>
</feature>
<dbReference type="OrthoDB" id="5990014at2759"/>
<dbReference type="Proteomes" id="UP000507470">
    <property type="component" value="Unassembled WGS sequence"/>
</dbReference>
<feature type="region of interest" description="Disordered" evidence="1">
    <location>
        <begin position="120"/>
        <end position="155"/>
    </location>
</feature>
<keyword evidence="3" id="KW-1185">Reference proteome</keyword>
<dbReference type="AlphaFoldDB" id="A0A6J8DK85"/>
<evidence type="ECO:0000313" key="3">
    <source>
        <dbReference type="Proteomes" id="UP000507470"/>
    </source>
</evidence>
<protein>
    <submittedName>
        <fullName evidence="2">Uncharacterized protein</fullName>
    </submittedName>
</protein>
<dbReference type="EMBL" id="CACVKT020007624">
    <property type="protein sequence ID" value="CAC5409043.1"/>
    <property type="molecule type" value="Genomic_DNA"/>
</dbReference>
<feature type="compositionally biased region" description="Basic and acidic residues" evidence="1">
    <location>
        <begin position="120"/>
        <end position="137"/>
    </location>
</feature>
<name>A0A6J8DK85_MYTCO</name>
<accession>A0A6J8DK85</accession>
<sequence length="155" mass="17732">MKMEMTTVKASLQMDDVASSTSEAVHDNAEPHIAALELATRIHDFPLLTEPSYNLPPKMIRRGRPKGTETTVVGLPRRTKRVLPFLEKRPKEKEEAMLSWILKCERLNILQKNEDVTEKQISDKDSSCLKSAAERTRGSRRKLTCKKNKRDKDSK</sequence>
<proteinExistence type="predicted"/>
<organism evidence="2 3">
    <name type="scientific">Mytilus coruscus</name>
    <name type="common">Sea mussel</name>
    <dbReference type="NCBI Taxonomy" id="42192"/>
    <lineage>
        <taxon>Eukaryota</taxon>
        <taxon>Metazoa</taxon>
        <taxon>Spiralia</taxon>
        <taxon>Lophotrochozoa</taxon>
        <taxon>Mollusca</taxon>
        <taxon>Bivalvia</taxon>
        <taxon>Autobranchia</taxon>
        <taxon>Pteriomorphia</taxon>
        <taxon>Mytilida</taxon>
        <taxon>Mytiloidea</taxon>
        <taxon>Mytilidae</taxon>
        <taxon>Mytilinae</taxon>
        <taxon>Mytilus</taxon>
    </lineage>
</organism>